<dbReference type="SUPFAM" id="SSF53613">
    <property type="entry name" value="Ribokinase-like"/>
    <property type="match status" value="1"/>
</dbReference>
<keyword evidence="1" id="KW-0808">Transferase</keyword>
<keyword evidence="2" id="KW-0418">Kinase</keyword>
<dbReference type="AlphaFoldDB" id="A0A7X2YYY2"/>
<dbReference type="Proteomes" id="UP000447876">
    <property type="component" value="Unassembled WGS sequence"/>
</dbReference>
<organism evidence="4 5">
    <name type="scientific">Paenibacillus woosongensis</name>
    <dbReference type="NCBI Taxonomy" id="307580"/>
    <lineage>
        <taxon>Bacteria</taxon>
        <taxon>Bacillati</taxon>
        <taxon>Bacillota</taxon>
        <taxon>Bacilli</taxon>
        <taxon>Bacillales</taxon>
        <taxon>Paenibacillaceae</taxon>
        <taxon>Paenibacillus</taxon>
    </lineage>
</organism>
<dbReference type="InterPro" id="IPR002173">
    <property type="entry name" value="Carboh/pur_kinase_PfkB_CS"/>
</dbReference>
<dbReference type="GO" id="GO:0016301">
    <property type="term" value="F:kinase activity"/>
    <property type="evidence" value="ECO:0007669"/>
    <property type="project" value="UniProtKB-KW"/>
</dbReference>
<evidence type="ECO:0000256" key="2">
    <source>
        <dbReference type="ARBA" id="ARBA00022777"/>
    </source>
</evidence>
<dbReference type="PROSITE" id="PS00584">
    <property type="entry name" value="PFKB_KINASES_2"/>
    <property type="match status" value="1"/>
</dbReference>
<dbReference type="PANTHER" id="PTHR10584:SF166">
    <property type="entry name" value="RIBOKINASE"/>
    <property type="match status" value="1"/>
</dbReference>
<dbReference type="Gene3D" id="3.40.1190.20">
    <property type="match status" value="1"/>
</dbReference>
<accession>A0A7X2YYY2</accession>
<feature type="domain" description="Carbohydrate kinase PfkB" evidence="3">
    <location>
        <begin position="84"/>
        <end position="332"/>
    </location>
</feature>
<evidence type="ECO:0000313" key="5">
    <source>
        <dbReference type="Proteomes" id="UP000447876"/>
    </source>
</evidence>
<reference evidence="4 5" key="1">
    <citation type="submission" date="2019-11" db="EMBL/GenBank/DDBJ databases">
        <title>Draft genome sequences of five Paenibacillus species of dairy origin.</title>
        <authorList>
            <person name="Olajide A.M."/>
            <person name="Chen S."/>
            <person name="Lapointe G."/>
        </authorList>
    </citation>
    <scope>NUCLEOTIDE SEQUENCE [LARGE SCALE GENOMIC DNA]</scope>
    <source>
        <strain evidence="4 5">12CR55</strain>
    </source>
</reference>
<evidence type="ECO:0000313" key="4">
    <source>
        <dbReference type="EMBL" id="MUG44388.1"/>
    </source>
</evidence>
<evidence type="ECO:0000259" key="3">
    <source>
        <dbReference type="Pfam" id="PF00294"/>
    </source>
</evidence>
<dbReference type="EMBL" id="WNZW01000001">
    <property type="protein sequence ID" value="MUG44388.1"/>
    <property type="molecule type" value="Genomic_DNA"/>
</dbReference>
<dbReference type="InterPro" id="IPR011611">
    <property type="entry name" value="PfkB_dom"/>
</dbReference>
<proteinExistence type="predicted"/>
<dbReference type="PANTHER" id="PTHR10584">
    <property type="entry name" value="SUGAR KINASE"/>
    <property type="match status" value="1"/>
</dbReference>
<dbReference type="InterPro" id="IPR029056">
    <property type="entry name" value="Ribokinase-like"/>
</dbReference>
<protein>
    <recommendedName>
        <fullName evidence="3">Carbohydrate kinase PfkB domain-containing protein</fullName>
    </recommendedName>
</protein>
<name>A0A7X2YYY2_9BACL</name>
<gene>
    <name evidence="4" type="ORF">GNP95_05170</name>
</gene>
<evidence type="ECO:0000256" key="1">
    <source>
        <dbReference type="ARBA" id="ARBA00022679"/>
    </source>
</evidence>
<sequence length="348" mass="37873">MGRNGSLGGNLLYTGHHHRNICTTIPCKRTDDGGGQMKKFQLLSVGSWAPFDHLFKMSHYPQEGETITIETSGSGVSQVYFGDCSINLAYVAAALGTSTSLATIVGHDFDTFGYRAHLEQGGVDLSGLTVKPDLPSGHNYLYFDDQGKGFCFSYLGAAEHQEEERIPDGLAAKAEHVVVSEKFSSYTLDALREARAAGARTYVNGMVETAGNLLDDFLSLTDVMFINESEYGRLIAKIGGNELSLFEKYGLELIFMTMGMRGCKVIRADKTEIVPVVRREHVVDTTGAGDSFAGGAIAALIKGCKPRIAAQVGATVSSFIIEAWGCQSNVPDWGRMRVRYREYFGDEL</sequence>
<comment type="caution">
    <text evidence="4">The sequence shown here is derived from an EMBL/GenBank/DDBJ whole genome shotgun (WGS) entry which is preliminary data.</text>
</comment>
<dbReference type="Pfam" id="PF00294">
    <property type="entry name" value="PfkB"/>
    <property type="match status" value="1"/>
</dbReference>
<dbReference type="OrthoDB" id="9806249at2"/>